<feature type="domain" description="CoA carboxyltransferase C-terminal" evidence="4">
    <location>
        <begin position="290"/>
        <end position="526"/>
    </location>
</feature>
<evidence type="ECO:0000313" key="6">
    <source>
        <dbReference type="Proteomes" id="UP000295680"/>
    </source>
</evidence>
<dbReference type="GO" id="GO:0004658">
    <property type="term" value="F:propionyl-CoA carboxylase activity"/>
    <property type="evidence" value="ECO:0007669"/>
    <property type="project" value="UniProtKB-ARBA"/>
</dbReference>
<sequence>MSSATKPMGEAPEGDPDIHTTAGKLADLYRRNDEAVHAGSARAVDKQHAKGKKTARERIDALLDPGSFVELDELSRHRSTNFGLEKNRPYGDGVVTGYGTIDGRPVCLFSQDVTVFGGALGEVYGEKIVKVMDLAIKTGRPVIGINEGGGARIQEGVVSLGLYGEIFMRNTRASGVIPQISLIMGANAGGHVYSPALTDFVVMVDQTSQMFITGPDVVKTVTGEEVTFEELGGARTHNTKSGNAHYLAADEDDAFAYVKDLLSFLPSNNMSDPPVFPVAESGSVAESLTDGDRELDTLIPDSPNQPYDMHEVITRVLDDGEFLEVHALFAPNVLVGLGRVEGRAVGVVANQPTQFAGCLDIDASEKAARFVRTCDAFNVPVLTFVDVPGFLPGTDQEWNGIIRRGAKLIYAYAEATVPKVTVITRKAFGGAYDVMGSKHLGADMNLAWPTAQIAVMGAQGAANIVHRKTLAKAVDDGQDVEALRAELVQEYEDTLLNPYAAAERGYVDSVIPPSYTRGYVARALRMLRDKRETLPPKKHGNIPL</sequence>
<feature type="region of interest" description="Disordered" evidence="2">
    <location>
        <begin position="1"/>
        <end position="23"/>
    </location>
</feature>
<gene>
    <name evidence="5" type="ORF">EV192_1011408</name>
</gene>
<dbReference type="FunFam" id="3.90.226.10:FF:000016">
    <property type="entry name" value="Propionyl-CoA carboxylase, beta subunit"/>
    <property type="match status" value="1"/>
</dbReference>
<dbReference type="GO" id="GO:0015977">
    <property type="term" value="P:carbon fixation"/>
    <property type="evidence" value="ECO:0007669"/>
    <property type="project" value="UniProtKB-ARBA"/>
</dbReference>
<reference evidence="5 6" key="1">
    <citation type="submission" date="2019-03" db="EMBL/GenBank/DDBJ databases">
        <title>Genomic Encyclopedia of Type Strains, Phase IV (KMG-IV): sequencing the most valuable type-strain genomes for metagenomic binning, comparative biology and taxonomic classification.</title>
        <authorList>
            <person name="Goeker M."/>
        </authorList>
    </citation>
    <scope>NUCLEOTIDE SEQUENCE [LARGE SCALE GENOMIC DNA]</scope>
    <source>
        <strain evidence="5 6">DSM 45934</strain>
    </source>
</reference>
<name>A0A4R2K6P5_9PSEU</name>
<evidence type="ECO:0000313" key="5">
    <source>
        <dbReference type="EMBL" id="TCO65616.1"/>
    </source>
</evidence>
<dbReference type="PANTHER" id="PTHR43842:SF2">
    <property type="entry name" value="PROPIONYL-COA CARBOXYLASE BETA CHAIN, MITOCHONDRIAL"/>
    <property type="match status" value="1"/>
</dbReference>
<dbReference type="AlphaFoldDB" id="A0A4R2K6P5"/>
<proteinExistence type="inferred from homology"/>
<dbReference type="SUPFAM" id="SSF52096">
    <property type="entry name" value="ClpP/crotonase"/>
    <property type="match status" value="2"/>
</dbReference>
<dbReference type="InterPro" id="IPR034733">
    <property type="entry name" value="AcCoA_carboxyl_beta"/>
</dbReference>
<dbReference type="GO" id="GO:0009317">
    <property type="term" value="C:acetyl-CoA carboxylase complex"/>
    <property type="evidence" value="ECO:0007669"/>
    <property type="project" value="TreeGrafter"/>
</dbReference>
<keyword evidence="6" id="KW-1185">Reference proteome</keyword>
<evidence type="ECO:0000256" key="1">
    <source>
        <dbReference type="ARBA" id="ARBA00006102"/>
    </source>
</evidence>
<dbReference type="PROSITE" id="PS50989">
    <property type="entry name" value="COA_CT_CTER"/>
    <property type="match status" value="1"/>
</dbReference>
<dbReference type="InterPro" id="IPR029045">
    <property type="entry name" value="ClpP/crotonase-like_dom_sf"/>
</dbReference>
<dbReference type="RefSeq" id="WP_132112123.1">
    <property type="nucleotide sequence ID" value="NZ_SLWS01000001.1"/>
</dbReference>
<dbReference type="EMBL" id="SLWS01000001">
    <property type="protein sequence ID" value="TCO65616.1"/>
    <property type="molecule type" value="Genomic_DNA"/>
</dbReference>
<evidence type="ECO:0000259" key="3">
    <source>
        <dbReference type="PROSITE" id="PS50980"/>
    </source>
</evidence>
<evidence type="ECO:0000259" key="4">
    <source>
        <dbReference type="PROSITE" id="PS50989"/>
    </source>
</evidence>
<evidence type="ECO:0000256" key="2">
    <source>
        <dbReference type="SAM" id="MobiDB-lite"/>
    </source>
</evidence>
<organism evidence="5 6">
    <name type="scientific">Actinocrispum wychmicini</name>
    <dbReference type="NCBI Taxonomy" id="1213861"/>
    <lineage>
        <taxon>Bacteria</taxon>
        <taxon>Bacillati</taxon>
        <taxon>Actinomycetota</taxon>
        <taxon>Actinomycetes</taxon>
        <taxon>Pseudonocardiales</taxon>
        <taxon>Pseudonocardiaceae</taxon>
        <taxon>Actinocrispum</taxon>
    </lineage>
</organism>
<dbReference type="Proteomes" id="UP000295680">
    <property type="component" value="Unassembled WGS sequence"/>
</dbReference>
<feature type="domain" description="CoA carboxyltransferase N-terminal" evidence="3">
    <location>
        <begin position="21"/>
        <end position="277"/>
    </location>
</feature>
<comment type="similarity">
    <text evidence="1">Belongs to the AccD/PCCB family.</text>
</comment>
<dbReference type="Pfam" id="PF01039">
    <property type="entry name" value="Carboxyl_trans"/>
    <property type="match status" value="1"/>
</dbReference>
<dbReference type="InterPro" id="IPR051047">
    <property type="entry name" value="AccD/PCCB"/>
</dbReference>
<dbReference type="InterPro" id="IPR011763">
    <property type="entry name" value="COA_CT_C"/>
</dbReference>
<dbReference type="OrthoDB" id="9803706at2"/>
<dbReference type="Gene3D" id="3.90.226.10">
    <property type="entry name" value="2-enoyl-CoA Hydratase, Chain A, domain 1"/>
    <property type="match status" value="2"/>
</dbReference>
<dbReference type="FunFam" id="3.90.226.10:FF:000017">
    <property type="entry name" value="Propionyl-CoA carboxylase subunit beta 5"/>
    <property type="match status" value="1"/>
</dbReference>
<protein>
    <submittedName>
        <fullName evidence="5">Propionyl-CoA carboxylase beta chain</fullName>
    </submittedName>
</protein>
<comment type="caution">
    <text evidence="5">The sequence shown here is derived from an EMBL/GenBank/DDBJ whole genome shotgun (WGS) entry which is preliminary data.</text>
</comment>
<dbReference type="GO" id="GO:0003989">
    <property type="term" value="F:acetyl-CoA carboxylase activity"/>
    <property type="evidence" value="ECO:0007669"/>
    <property type="project" value="UniProtKB-ARBA"/>
</dbReference>
<dbReference type="InterPro" id="IPR011762">
    <property type="entry name" value="COA_CT_N"/>
</dbReference>
<accession>A0A4R2K6P5</accession>
<dbReference type="PROSITE" id="PS50980">
    <property type="entry name" value="COA_CT_NTER"/>
    <property type="match status" value="1"/>
</dbReference>
<dbReference type="PANTHER" id="PTHR43842">
    <property type="entry name" value="PROPIONYL-COA CARBOXYLASE BETA CHAIN"/>
    <property type="match status" value="1"/>
</dbReference>